<evidence type="ECO:0000313" key="1">
    <source>
        <dbReference type="EMBL" id="KAI0092732.1"/>
    </source>
</evidence>
<dbReference type="Proteomes" id="UP001055072">
    <property type="component" value="Unassembled WGS sequence"/>
</dbReference>
<proteinExistence type="predicted"/>
<accession>A0ACB8UEF2</accession>
<name>A0ACB8UEF2_9APHY</name>
<gene>
    <name evidence="1" type="ORF">BDY19DRAFT_925885</name>
</gene>
<keyword evidence="2" id="KW-1185">Reference proteome</keyword>
<protein>
    <submittedName>
        <fullName evidence="1">Uncharacterized protein</fullName>
    </submittedName>
</protein>
<reference evidence="1" key="1">
    <citation type="journal article" date="2021" name="Environ. Microbiol.">
        <title>Gene family expansions and transcriptome signatures uncover fungal adaptations to wood decay.</title>
        <authorList>
            <person name="Hage H."/>
            <person name="Miyauchi S."/>
            <person name="Viragh M."/>
            <person name="Drula E."/>
            <person name="Min B."/>
            <person name="Chaduli D."/>
            <person name="Navarro D."/>
            <person name="Favel A."/>
            <person name="Norest M."/>
            <person name="Lesage-Meessen L."/>
            <person name="Balint B."/>
            <person name="Merenyi Z."/>
            <person name="de Eugenio L."/>
            <person name="Morin E."/>
            <person name="Martinez A.T."/>
            <person name="Baldrian P."/>
            <person name="Stursova M."/>
            <person name="Martinez M.J."/>
            <person name="Novotny C."/>
            <person name="Magnuson J.K."/>
            <person name="Spatafora J.W."/>
            <person name="Maurice S."/>
            <person name="Pangilinan J."/>
            <person name="Andreopoulos W."/>
            <person name="LaButti K."/>
            <person name="Hundley H."/>
            <person name="Na H."/>
            <person name="Kuo A."/>
            <person name="Barry K."/>
            <person name="Lipzen A."/>
            <person name="Henrissat B."/>
            <person name="Riley R."/>
            <person name="Ahrendt S."/>
            <person name="Nagy L.G."/>
            <person name="Grigoriev I.V."/>
            <person name="Martin F."/>
            <person name="Rosso M.N."/>
        </authorList>
    </citation>
    <scope>NUCLEOTIDE SEQUENCE</scope>
    <source>
        <strain evidence="1">CBS 384.51</strain>
    </source>
</reference>
<comment type="caution">
    <text evidence="1">The sequence shown here is derived from an EMBL/GenBank/DDBJ whole genome shotgun (WGS) entry which is preliminary data.</text>
</comment>
<dbReference type="EMBL" id="MU274903">
    <property type="protein sequence ID" value="KAI0092732.1"/>
    <property type="molecule type" value="Genomic_DNA"/>
</dbReference>
<organism evidence="1 2">
    <name type="scientific">Irpex rosettiformis</name>
    <dbReference type="NCBI Taxonomy" id="378272"/>
    <lineage>
        <taxon>Eukaryota</taxon>
        <taxon>Fungi</taxon>
        <taxon>Dikarya</taxon>
        <taxon>Basidiomycota</taxon>
        <taxon>Agaricomycotina</taxon>
        <taxon>Agaricomycetes</taxon>
        <taxon>Polyporales</taxon>
        <taxon>Irpicaceae</taxon>
        <taxon>Irpex</taxon>
    </lineage>
</organism>
<evidence type="ECO:0000313" key="2">
    <source>
        <dbReference type="Proteomes" id="UP001055072"/>
    </source>
</evidence>
<sequence>MSLYPQSQGYAQVGYAHAGPAYPPHQPPPQPSYYGVTQAMFYADPTHFRRDYTARLGQLTFNSRPHIQSLSMIAQDYTRYADIVVQCVEQHIRRAPPHTKLPAFYLLDAMSKNVFDPYARLFAPVVVRLFLDTYEVVDQATRHKMEEMLGTWRTGAPTGRQLFGVVAQQAIEREIWGGQSTQSVVRRLPVLSHRRPRSTRGKQNTSRPGQAPISTAQVLSELEFVLSSKERTLQVNPYDKQAATHVQILQQLRKVVQAGVPQDDLGQILTQLRTISPAAPTVAQAPPVVPISQPYPSSSSAAPYHYPTPVTLPSIPSASYPISPSYPPSNPVLPKAEPAEISSLTSVASAPVASTSTLPSVLPINVSSLFNKIMQTGVLSSSASSTPPGSRSATQREDSAAPSDTVELAKEYTNTVLTSAPKLTSVDILKHKPAVAQLLYSRLPGQCKQCGLRFPVDASGKKRLEEHLDMHFAQNRKASQANGRGYNRSWFVSIDDWLNDGIADPKGKRRAVGFKATVKGGAADEAAQRDAELRAMRVVVPPGDETKSFSCPICKEILKPEFNEDDEEWVWRNAVLKDERIYHATCHAEAMLSKTSLATRLKEETGRSRSQTPELLRSPARANLSLPGEPMKGGSPSPSKLVGSKRKVDAEGSVSSRDSPTPPMKKVALSAA</sequence>